<dbReference type="AlphaFoldDB" id="A0AA96VA59"/>
<dbReference type="FunFam" id="2.30.30.140:FF:000022">
    <property type="entry name" value="Hydrogenase assembly chaperone HybG"/>
    <property type="match status" value="1"/>
</dbReference>
<proteinExistence type="inferred from homology"/>
<dbReference type="GO" id="GO:0051604">
    <property type="term" value="P:protein maturation"/>
    <property type="evidence" value="ECO:0007669"/>
    <property type="project" value="TreeGrafter"/>
</dbReference>
<protein>
    <recommendedName>
        <fullName evidence="4">Hydrogenase expression/formation protein HypC</fullName>
    </recommendedName>
</protein>
<dbReference type="GeneID" id="85197147"/>
<dbReference type="Pfam" id="PF01455">
    <property type="entry name" value="HupF_HypC"/>
    <property type="match status" value="1"/>
</dbReference>
<dbReference type="InterPro" id="IPR001109">
    <property type="entry name" value="Hydrogenase_HupF/HypC"/>
</dbReference>
<dbReference type="SUPFAM" id="SSF159127">
    <property type="entry name" value="HupF/HypC-like"/>
    <property type="match status" value="1"/>
</dbReference>
<dbReference type="Proteomes" id="UP001302662">
    <property type="component" value="Chromosome"/>
</dbReference>
<dbReference type="EMBL" id="CP131062">
    <property type="protein sequence ID" value="WNY28500.1"/>
    <property type="molecule type" value="Genomic_DNA"/>
</dbReference>
<keyword evidence="3" id="KW-1185">Reference proteome</keyword>
<dbReference type="PANTHER" id="PTHR35177:SF2">
    <property type="entry name" value="HYDROGENASE MATURATION FACTOR HYBG"/>
    <property type="match status" value="1"/>
</dbReference>
<dbReference type="RefSeq" id="WP_316560043.1">
    <property type="nucleotide sequence ID" value="NZ_CP131062.1"/>
</dbReference>
<dbReference type="GO" id="GO:1902670">
    <property type="term" value="F:carbon dioxide binding"/>
    <property type="evidence" value="ECO:0007669"/>
    <property type="project" value="TreeGrafter"/>
</dbReference>
<gene>
    <name evidence="2" type="ORF">MmiEs2_06890</name>
</gene>
<dbReference type="PANTHER" id="PTHR35177">
    <property type="entry name" value="HYDROGENASE MATURATION FACTOR HYBG"/>
    <property type="match status" value="1"/>
</dbReference>
<dbReference type="PROSITE" id="PS01097">
    <property type="entry name" value="HUPF_HYPC"/>
    <property type="match status" value="1"/>
</dbReference>
<dbReference type="KEGG" id="mees:MmiEs2_06890"/>
<dbReference type="GO" id="GO:0005506">
    <property type="term" value="F:iron ion binding"/>
    <property type="evidence" value="ECO:0007669"/>
    <property type="project" value="TreeGrafter"/>
</dbReference>
<name>A0AA96VA59_9EURY</name>
<dbReference type="InterPro" id="IPR019812">
    <property type="entry name" value="Hydgase_assmbl_chp_CS"/>
</dbReference>
<reference evidence="2 3" key="1">
    <citation type="submission" date="2023-07" db="EMBL/GenBank/DDBJ databases">
        <title>Closed genome sequence of Methanimicrococcus sp. Es2.</title>
        <authorList>
            <person name="Protasov E."/>
            <person name="Platt K."/>
            <person name="Reeh H."/>
            <person name="Poehlein A."/>
            <person name="Daniel R."/>
            <person name="Brune A."/>
        </authorList>
    </citation>
    <scope>NUCLEOTIDE SEQUENCE [LARGE SCALE GENOMIC DNA]</scope>
    <source>
        <strain evidence="2 3">Es2</strain>
    </source>
</reference>
<comment type="similarity">
    <text evidence="1">Belongs to the HupF/HypC family.</text>
</comment>
<dbReference type="Gene3D" id="2.30.30.140">
    <property type="match status" value="1"/>
</dbReference>
<dbReference type="PRINTS" id="PR00445">
    <property type="entry name" value="HUPFHYPC"/>
</dbReference>
<organism evidence="2 3">
    <name type="scientific">Methanimicrococcus stummii</name>
    <dbReference type="NCBI Taxonomy" id="3028294"/>
    <lineage>
        <taxon>Archaea</taxon>
        <taxon>Methanobacteriati</taxon>
        <taxon>Methanobacteriota</taxon>
        <taxon>Stenosarchaea group</taxon>
        <taxon>Methanomicrobia</taxon>
        <taxon>Methanosarcinales</taxon>
        <taxon>Methanosarcinaceae</taxon>
        <taxon>Methanimicrococcus</taxon>
    </lineage>
</organism>
<sequence>MCIAIPGKISKIIDENKAEVDFGGVFRDVNLDLLGGASEINVGDHVLVHVGYAISVITEEEARLTAEAFEELLAANEEFDREIEDLKTESREVGA</sequence>
<evidence type="ECO:0008006" key="4">
    <source>
        <dbReference type="Google" id="ProtNLM"/>
    </source>
</evidence>
<dbReference type="NCBIfam" id="TIGR00074">
    <property type="entry name" value="hypC_hupF"/>
    <property type="match status" value="1"/>
</dbReference>
<evidence type="ECO:0000313" key="2">
    <source>
        <dbReference type="EMBL" id="WNY28500.1"/>
    </source>
</evidence>
<evidence type="ECO:0000256" key="1">
    <source>
        <dbReference type="ARBA" id="ARBA00006018"/>
    </source>
</evidence>
<evidence type="ECO:0000313" key="3">
    <source>
        <dbReference type="Proteomes" id="UP001302662"/>
    </source>
</evidence>
<accession>A0AA96VA59</accession>